<dbReference type="PANTHER" id="PTHR30349:SF64">
    <property type="entry name" value="PROPHAGE INTEGRASE INTD-RELATED"/>
    <property type="match status" value="1"/>
</dbReference>
<dbReference type="InterPro" id="IPR013762">
    <property type="entry name" value="Integrase-like_cat_sf"/>
</dbReference>
<evidence type="ECO:0000256" key="1">
    <source>
        <dbReference type="ARBA" id="ARBA00008857"/>
    </source>
</evidence>
<dbReference type="GO" id="GO:0003677">
    <property type="term" value="F:DNA binding"/>
    <property type="evidence" value="ECO:0007669"/>
    <property type="project" value="UniProtKB-KW"/>
</dbReference>
<dbReference type="PROSITE" id="PS51898">
    <property type="entry name" value="TYR_RECOMBINASE"/>
    <property type="match status" value="1"/>
</dbReference>
<dbReference type="InterPro" id="IPR011010">
    <property type="entry name" value="DNA_brk_join_enz"/>
</dbReference>
<dbReference type="GO" id="GO:0015074">
    <property type="term" value="P:DNA integration"/>
    <property type="evidence" value="ECO:0007669"/>
    <property type="project" value="InterPro"/>
</dbReference>
<comment type="similarity">
    <text evidence="1">Belongs to the 'phage' integrase family.</text>
</comment>
<dbReference type="Pfam" id="PF17293">
    <property type="entry name" value="Arm-DNA-bind_5"/>
    <property type="match status" value="1"/>
</dbReference>
<dbReference type="InterPro" id="IPR035386">
    <property type="entry name" value="Arm-DNA-bind_5"/>
</dbReference>
<reference evidence="6" key="1">
    <citation type="submission" date="2018-05" db="EMBL/GenBank/DDBJ databases">
        <title>Pedobacter paludis sp. nov., isolated from wetland soil.</title>
        <authorList>
            <person name="Zhang Y."/>
        </authorList>
    </citation>
    <scope>NUCLEOTIDE SEQUENCE [LARGE SCALE GENOMIC DNA]</scope>
    <source>
        <strain evidence="6">R-8</strain>
    </source>
</reference>
<feature type="domain" description="Tyr recombinase" evidence="4">
    <location>
        <begin position="221"/>
        <end position="405"/>
    </location>
</feature>
<dbReference type="Proteomes" id="UP000245391">
    <property type="component" value="Unassembled WGS sequence"/>
</dbReference>
<dbReference type="Pfam" id="PF13102">
    <property type="entry name" value="Phage_int_SAM_5"/>
    <property type="match status" value="1"/>
</dbReference>
<gene>
    <name evidence="5" type="ORF">DF947_01810</name>
</gene>
<dbReference type="GO" id="GO:0006310">
    <property type="term" value="P:DNA recombination"/>
    <property type="evidence" value="ECO:0007669"/>
    <property type="project" value="UniProtKB-KW"/>
</dbReference>
<proteinExistence type="inferred from homology"/>
<dbReference type="Gene3D" id="1.10.443.10">
    <property type="entry name" value="Intergrase catalytic core"/>
    <property type="match status" value="1"/>
</dbReference>
<dbReference type="OrthoDB" id="892893at2"/>
<keyword evidence="2" id="KW-0238">DNA-binding</keyword>
<dbReference type="InterPro" id="IPR050090">
    <property type="entry name" value="Tyrosine_recombinase_XerCD"/>
</dbReference>
<comment type="caution">
    <text evidence="5">The sequence shown here is derived from an EMBL/GenBank/DDBJ whole genome shotgun (WGS) entry which is preliminary data.</text>
</comment>
<keyword evidence="3" id="KW-0233">DNA recombination</keyword>
<dbReference type="EMBL" id="QGNY01000001">
    <property type="protein sequence ID" value="PWS33388.1"/>
    <property type="molecule type" value="Genomic_DNA"/>
</dbReference>
<protein>
    <submittedName>
        <fullName evidence="5">Recombinase</fullName>
    </submittedName>
</protein>
<evidence type="ECO:0000313" key="6">
    <source>
        <dbReference type="Proteomes" id="UP000245391"/>
    </source>
</evidence>
<sequence>MKTNLSVLYFLKKPKKFEPGIACFIYLRITVDGKRAEMATNRTCNLERWNSKAGKVTGSRQDDKILNSYLEKVKAEVNALYTKLTLEEKEITAESLKNLFLGKEGKQYTILDALDIHNSRMRALVAKGEYAIGTMKRFEVLRRHLIAYLESSYGESDFKVKKIDYQFLEGFDFYLRTVKDNGNNTASKHLKNFGKIIRLCLNWKWIQHDPFRGYKLKTAPVHRDYLTPDELDRMVTLKITQEYLSKVLDFFLFSCFTGLSYIDVKHLKLTDIALGVDGEKWIFIHREKTDIRVAVPLLPIAEQILSKYADHPACVNEGRALPLTSNQKINEYLVDVAKLAGINKILGNRIAKRTFGTTVTLMNDVPIESVSKMLGHTNIRTTQLYAKILDDKVGRDMAGLRKKYTALTHTE</sequence>
<evidence type="ECO:0000259" key="4">
    <source>
        <dbReference type="PROSITE" id="PS51898"/>
    </source>
</evidence>
<keyword evidence="6" id="KW-1185">Reference proteome</keyword>
<dbReference type="Gene3D" id="1.10.150.130">
    <property type="match status" value="1"/>
</dbReference>
<organism evidence="5 6">
    <name type="scientific">Pedobacter paludis</name>
    <dbReference type="NCBI Taxonomy" id="2203212"/>
    <lineage>
        <taxon>Bacteria</taxon>
        <taxon>Pseudomonadati</taxon>
        <taxon>Bacteroidota</taxon>
        <taxon>Sphingobacteriia</taxon>
        <taxon>Sphingobacteriales</taxon>
        <taxon>Sphingobacteriaceae</taxon>
        <taxon>Pedobacter</taxon>
    </lineage>
</organism>
<evidence type="ECO:0000256" key="3">
    <source>
        <dbReference type="ARBA" id="ARBA00023172"/>
    </source>
</evidence>
<evidence type="ECO:0000313" key="5">
    <source>
        <dbReference type="EMBL" id="PWS33388.1"/>
    </source>
</evidence>
<accession>A0A317F780</accession>
<dbReference type="InterPro" id="IPR025269">
    <property type="entry name" value="SAM-like_dom"/>
</dbReference>
<dbReference type="PANTHER" id="PTHR30349">
    <property type="entry name" value="PHAGE INTEGRASE-RELATED"/>
    <property type="match status" value="1"/>
</dbReference>
<evidence type="ECO:0000256" key="2">
    <source>
        <dbReference type="ARBA" id="ARBA00023125"/>
    </source>
</evidence>
<dbReference type="AlphaFoldDB" id="A0A317F780"/>
<dbReference type="SUPFAM" id="SSF56349">
    <property type="entry name" value="DNA breaking-rejoining enzymes"/>
    <property type="match status" value="1"/>
</dbReference>
<dbReference type="Pfam" id="PF00589">
    <property type="entry name" value="Phage_integrase"/>
    <property type="match status" value="1"/>
</dbReference>
<dbReference type="CDD" id="cd01185">
    <property type="entry name" value="INTN1_C_like"/>
    <property type="match status" value="1"/>
</dbReference>
<dbReference type="InterPro" id="IPR010998">
    <property type="entry name" value="Integrase_recombinase_N"/>
</dbReference>
<dbReference type="InterPro" id="IPR002104">
    <property type="entry name" value="Integrase_catalytic"/>
</dbReference>
<name>A0A317F780_9SPHI</name>